<keyword evidence="7" id="KW-0186">Copper</keyword>
<keyword evidence="10" id="KW-0325">Glycoprotein</keyword>
<comment type="cofactor">
    <cofactor evidence="1">
        <name>Cu(2+)</name>
        <dbReference type="ChEBI" id="CHEBI:29036"/>
    </cofactor>
</comment>
<evidence type="ECO:0000256" key="7">
    <source>
        <dbReference type="ARBA" id="ARBA00023008"/>
    </source>
</evidence>
<keyword evidence="9" id="KW-1015">Disulfide bond</keyword>
<protein>
    <submittedName>
        <fullName evidence="14">Uncharacterized protein</fullName>
    </submittedName>
</protein>
<evidence type="ECO:0000256" key="5">
    <source>
        <dbReference type="ARBA" id="ARBA00022729"/>
    </source>
</evidence>
<keyword evidence="8" id="KW-0503">Monooxygenase</keyword>
<evidence type="ECO:0000256" key="4">
    <source>
        <dbReference type="ARBA" id="ARBA00022723"/>
    </source>
</evidence>
<dbReference type="Proteomes" id="UP000219338">
    <property type="component" value="Unassembled WGS sequence"/>
</dbReference>
<evidence type="ECO:0000256" key="3">
    <source>
        <dbReference type="ARBA" id="ARBA00022525"/>
    </source>
</evidence>
<feature type="compositionally biased region" description="Polar residues" evidence="12">
    <location>
        <begin position="500"/>
        <end position="528"/>
    </location>
</feature>
<evidence type="ECO:0000313" key="15">
    <source>
        <dbReference type="Proteomes" id="UP000219338"/>
    </source>
</evidence>
<dbReference type="STRING" id="47428.A0A284QTF2"/>
<evidence type="ECO:0000256" key="11">
    <source>
        <dbReference type="ARBA" id="ARBA00046340"/>
    </source>
</evidence>
<dbReference type="EMBL" id="FUEG01000002">
    <property type="protein sequence ID" value="SJK99683.1"/>
    <property type="molecule type" value="Genomic_DNA"/>
</dbReference>
<keyword evidence="4" id="KW-0479">Metal-binding</keyword>
<dbReference type="Pfam" id="PF22810">
    <property type="entry name" value="LPMO_AA14"/>
    <property type="match status" value="1"/>
</dbReference>
<evidence type="ECO:0000256" key="1">
    <source>
        <dbReference type="ARBA" id="ARBA00001973"/>
    </source>
</evidence>
<feature type="region of interest" description="Disordered" evidence="12">
    <location>
        <begin position="409"/>
        <end position="438"/>
    </location>
</feature>
<keyword evidence="6" id="KW-0560">Oxidoreductase</keyword>
<gene>
    <name evidence="14" type="ORF">ARMOST_02994</name>
</gene>
<evidence type="ECO:0000313" key="14">
    <source>
        <dbReference type="EMBL" id="SJK99683.1"/>
    </source>
</evidence>
<name>A0A284QTF2_ARMOS</name>
<dbReference type="GO" id="GO:0046872">
    <property type="term" value="F:metal ion binding"/>
    <property type="evidence" value="ECO:0007669"/>
    <property type="project" value="UniProtKB-KW"/>
</dbReference>
<comment type="subcellular location">
    <subcellularLocation>
        <location evidence="2">Secreted</location>
    </subcellularLocation>
</comment>
<sequence>MTLFTFFSIIATLCSAGKFAAGHAALFHPSMYGFNVTGDTFPYDNRPVAPLMDMTFDQWWFHGHLDCPPNDGDMFDLPAGQTATAEIACNKGATSYFASSDGGDIREPDNPNNVCPGAGMDEYHTTGIDDLTGCALAIAYKNDARSVAPEDFTVFSVNQTCVWTRFTDFQVPTQMPPCPDGGCICAFFWIHSPDSGGEQNYMNGFKCNITESTSTVALAKPQVPRRCGSDLVNNKQFAFPANCTHGAKQPFYWFNQEQNNMFEGTYSPPIYTDLYNFLDGSQDDIFEDSYDSLPTPSPTAQMPVLKVVDNSRSESKRSWTYYTPSYGLNAERLAKGAPRPDMSLKDKAIPGLMAPCVTREDVFDYCIANGLMKKTNSKKVAEVELEDLIEEEELFLKTHIRRNTFGQWSYLPPPSPTISEVSSKSDLEDPDPDIGTDGYLQRYLEEHPDSRPPKSPSSDDHLAPEAAYGIWRQQLRRSFDGGEDSPHHDWSPSSDADPLESSNRSPSRGDYSSTGSTRSRDPTGSATYSAAPADANSLVVPEAFYMWAAPDQERFLGIKAPRAPDGNYVCCGERFEFKAFVEHRRASDEHGGFGQGSRRRS</sequence>
<evidence type="ECO:0000256" key="9">
    <source>
        <dbReference type="ARBA" id="ARBA00023157"/>
    </source>
</evidence>
<feature type="compositionally biased region" description="Basic and acidic residues" evidence="12">
    <location>
        <begin position="478"/>
        <end position="490"/>
    </location>
</feature>
<evidence type="ECO:0000256" key="6">
    <source>
        <dbReference type="ARBA" id="ARBA00023002"/>
    </source>
</evidence>
<accession>A0A284QTF2</accession>
<keyword evidence="15" id="KW-1185">Reference proteome</keyword>
<feature type="region of interest" description="Disordered" evidence="12">
    <location>
        <begin position="478"/>
        <end position="533"/>
    </location>
</feature>
<keyword evidence="5 13" id="KW-0732">Signal</keyword>
<dbReference type="OrthoDB" id="2019572at2759"/>
<evidence type="ECO:0000256" key="12">
    <source>
        <dbReference type="SAM" id="MobiDB-lite"/>
    </source>
</evidence>
<dbReference type="InterPro" id="IPR054497">
    <property type="entry name" value="LPMO_AA14"/>
</dbReference>
<dbReference type="AlphaFoldDB" id="A0A284QTF2"/>
<feature type="chain" id="PRO_5012131266" evidence="13">
    <location>
        <begin position="17"/>
        <end position="601"/>
    </location>
</feature>
<reference evidence="15" key="1">
    <citation type="journal article" date="2017" name="Nat. Ecol. Evol.">
        <title>Genome expansion and lineage-specific genetic innovations in the forest pathogenic fungi Armillaria.</title>
        <authorList>
            <person name="Sipos G."/>
            <person name="Prasanna A.N."/>
            <person name="Walter M.C."/>
            <person name="O'Connor E."/>
            <person name="Balint B."/>
            <person name="Krizsan K."/>
            <person name="Kiss B."/>
            <person name="Hess J."/>
            <person name="Varga T."/>
            <person name="Slot J."/>
            <person name="Riley R."/>
            <person name="Boka B."/>
            <person name="Rigling D."/>
            <person name="Barry K."/>
            <person name="Lee J."/>
            <person name="Mihaltcheva S."/>
            <person name="LaButti K."/>
            <person name="Lipzen A."/>
            <person name="Waldron R."/>
            <person name="Moloney N.M."/>
            <person name="Sperisen C."/>
            <person name="Kredics L."/>
            <person name="Vagvoelgyi C."/>
            <person name="Patrignani A."/>
            <person name="Fitzpatrick D."/>
            <person name="Nagy I."/>
            <person name="Doyle S."/>
            <person name="Anderson J.B."/>
            <person name="Grigoriev I.V."/>
            <person name="Gueldener U."/>
            <person name="Muensterkoetter M."/>
            <person name="Nagy L.G."/>
        </authorList>
    </citation>
    <scope>NUCLEOTIDE SEQUENCE [LARGE SCALE GENOMIC DNA]</scope>
    <source>
        <strain evidence="15">C18/9</strain>
    </source>
</reference>
<evidence type="ECO:0000256" key="13">
    <source>
        <dbReference type="SAM" id="SignalP"/>
    </source>
</evidence>
<feature type="signal peptide" evidence="13">
    <location>
        <begin position="1"/>
        <end position="16"/>
    </location>
</feature>
<evidence type="ECO:0000256" key="2">
    <source>
        <dbReference type="ARBA" id="ARBA00004613"/>
    </source>
</evidence>
<evidence type="ECO:0000256" key="8">
    <source>
        <dbReference type="ARBA" id="ARBA00023033"/>
    </source>
</evidence>
<organism evidence="14 15">
    <name type="scientific">Armillaria ostoyae</name>
    <name type="common">Armillaria root rot fungus</name>
    <dbReference type="NCBI Taxonomy" id="47428"/>
    <lineage>
        <taxon>Eukaryota</taxon>
        <taxon>Fungi</taxon>
        <taxon>Dikarya</taxon>
        <taxon>Basidiomycota</taxon>
        <taxon>Agaricomycotina</taxon>
        <taxon>Agaricomycetes</taxon>
        <taxon>Agaricomycetidae</taxon>
        <taxon>Agaricales</taxon>
        <taxon>Marasmiineae</taxon>
        <taxon>Physalacriaceae</taxon>
        <taxon>Armillaria</taxon>
    </lineage>
</organism>
<comment type="similarity">
    <text evidence="11">Belongs to the polysaccharide monooxygenase AA14 family.</text>
</comment>
<dbReference type="GO" id="GO:0004497">
    <property type="term" value="F:monooxygenase activity"/>
    <property type="evidence" value="ECO:0007669"/>
    <property type="project" value="UniProtKB-KW"/>
</dbReference>
<dbReference type="GO" id="GO:0005576">
    <property type="term" value="C:extracellular region"/>
    <property type="evidence" value="ECO:0007669"/>
    <property type="project" value="UniProtKB-SubCell"/>
</dbReference>
<evidence type="ECO:0000256" key="10">
    <source>
        <dbReference type="ARBA" id="ARBA00023180"/>
    </source>
</evidence>
<proteinExistence type="inferred from homology"/>
<keyword evidence="3" id="KW-0964">Secreted</keyword>